<organism evidence="2 4">
    <name type="scientific">Medicago truncatula</name>
    <name type="common">Barrel medic</name>
    <name type="synonym">Medicago tribuloides</name>
    <dbReference type="NCBI Taxonomy" id="3880"/>
    <lineage>
        <taxon>Eukaryota</taxon>
        <taxon>Viridiplantae</taxon>
        <taxon>Streptophyta</taxon>
        <taxon>Embryophyta</taxon>
        <taxon>Tracheophyta</taxon>
        <taxon>Spermatophyta</taxon>
        <taxon>Magnoliopsida</taxon>
        <taxon>eudicotyledons</taxon>
        <taxon>Gunneridae</taxon>
        <taxon>Pentapetalae</taxon>
        <taxon>rosids</taxon>
        <taxon>fabids</taxon>
        <taxon>Fabales</taxon>
        <taxon>Fabaceae</taxon>
        <taxon>Papilionoideae</taxon>
        <taxon>50 kb inversion clade</taxon>
        <taxon>NPAAA clade</taxon>
        <taxon>Hologalegina</taxon>
        <taxon>IRL clade</taxon>
        <taxon>Trifolieae</taxon>
        <taxon>Medicago</taxon>
    </lineage>
</organism>
<dbReference type="PaxDb" id="3880-AES67157"/>
<reference evidence="3" key="3">
    <citation type="submission" date="2015-04" db="UniProtKB">
        <authorList>
            <consortium name="EnsemblPlants"/>
        </authorList>
    </citation>
    <scope>IDENTIFICATION</scope>
    <source>
        <strain evidence="3">cv. Jemalong A17</strain>
    </source>
</reference>
<gene>
    <name evidence="2" type="ordered locus">MTR_2g087540</name>
</gene>
<protein>
    <submittedName>
        <fullName evidence="2 3">Uncharacterized protein</fullName>
    </submittedName>
</protein>
<dbReference type="AlphaFoldDB" id="G7IRF5"/>
<evidence type="ECO:0000313" key="2">
    <source>
        <dbReference type="EMBL" id="AES67157.2"/>
    </source>
</evidence>
<feature type="compositionally biased region" description="Polar residues" evidence="1">
    <location>
        <begin position="63"/>
        <end position="77"/>
    </location>
</feature>
<dbReference type="EMBL" id="CM001218">
    <property type="protein sequence ID" value="AES67157.2"/>
    <property type="molecule type" value="Genomic_DNA"/>
</dbReference>
<accession>G7IRF5</accession>
<accession>A0A0C3V716</accession>
<reference evidence="2 4" key="1">
    <citation type="journal article" date="2011" name="Nature">
        <title>The Medicago genome provides insight into the evolution of rhizobial symbioses.</title>
        <authorList>
            <person name="Young N.D."/>
            <person name="Debelle F."/>
            <person name="Oldroyd G.E."/>
            <person name="Geurts R."/>
            <person name="Cannon S.B."/>
            <person name="Udvardi M.K."/>
            <person name="Benedito V.A."/>
            <person name="Mayer K.F."/>
            <person name="Gouzy J."/>
            <person name="Schoof H."/>
            <person name="Van de Peer Y."/>
            <person name="Proost S."/>
            <person name="Cook D.R."/>
            <person name="Meyers B.C."/>
            <person name="Spannagl M."/>
            <person name="Cheung F."/>
            <person name="De Mita S."/>
            <person name="Krishnakumar V."/>
            <person name="Gundlach H."/>
            <person name="Zhou S."/>
            <person name="Mudge J."/>
            <person name="Bharti A.K."/>
            <person name="Murray J.D."/>
            <person name="Naoumkina M.A."/>
            <person name="Rosen B."/>
            <person name="Silverstein K.A."/>
            <person name="Tang H."/>
            <person name="Rombauts S."/>
            <person name="Zhao P.X."/>
            <person name="Zhou P."/>
            <person name="Barbe V."/>
            <person name="Bardou P."/>
            <person name="Bechner M."/>
            <person name="Bellec A."/>
            <person name="Berger A."/>
            <person name="Berges H."/>
            <person name="Bidwell S."/>
            <person name="Bisseling T."/>
            <person name="Choisne N."/>
            <person name="Couloux A."/>
            <person name="Denny R."/>
            <person name="Deshpande S."/>
            <person name="Dai X."/>
            <person name="Doyle J.J."/>
            <person name="Dudez A.M."/>
            <person name="Farmer A.D."/>
            <person name="Fouteau S."/>
            <person name="Franken C."/>
            <person name="Gibelin C."/>
            <person name="Gish J."/>
            <person name="Goldstein S."/>
            <person name="Gonzalez A.J."/>
            <person name="Green P.J."/>
            <person name="Hallab A."/>
            <person name="Hartog M."/>
            <person name="Hua A."/>
            <person name="Humphray S.J."/>
            <person name="Jeong D.H."/>
            <person name="Jing Y."/>
            <person name="Jocker A."/>
            <person name="Kenton S.M."/>
            <person name="Kim D.J."/>
            <person name="Klee K."/>
            <person name="Lai H."/>
            <person name="Lang C."/>
            <person name="Lin S."/>
            <person name="Macmil S.L."/>
            <person name="Magdelenat G."/>
            <person name="Matthews L."/>
            <person name="McCorrison J."/>
            <person name="Monaghan E.L."/>
            <person name="Mun J.H."/>
            <person name="Najar F.Z."/>
            <person name="Nicholson C."/>
            <person name="Noirot C."/>
            <person name="O'Bleness M."/>
            <person name="Paule C.R."/>
            <person name="Poulain J."/>
            <person name="Prion F."/>
            <person name="Qin B."/>
            <person name="Qu C."/>
            <person name="Retzel E.F."/>
            <person name="Riddle C."/>
            <person name="Sallet E."/>
            <person name="Samain S."/>
            <person name="Samson N."/>
            <person name="Sanders I."/>
            <person name="Saurat O."/>
            <person name="Scarpelli C."/>
            <person name="Schiex T."/>
            <person name="Segurens B."/>
            <person name="Severin A.J."/>
            <person name="Sherrier D.J."/>
            <person name="Shi R."/>
            <person name="Sims S."/>
            <person name="Singer S.R."/>
            <person name="Sinharoy S."/>
            <person name="Sterck L."/>
            <person name="Viollet A."/>
            <person name="Wang B.B."/>
            <person name="Wang K."/>
            <person name="Wang M."/>
            <person name="Wang X."/>
            <person name="Warfsmann J."/>
            <person name="Weissenbach J."/>
            <person name="White D.D."/>
            <person name="White J.D."/>
            <person name="Wiley G.B."/>
            <person name="Wincker P."/>
            <person name="Xing Y."/>
            <person name="Yang L."/>
            <person name="Yao Z."/>
            <person name="Ying F."/>
            <person name="Zhai J."/>
            <person name="Zhou L."/>
            <person name="Zuber A."/>
            <person name="Denarie J."/>
            <person name="Dixon R.A."/>
            <person name="May G.D."/>
            <person name="Schwartz D.C."/>
            <person name="Rogers J."/>
            <person name="Quetier F."/>
            <person name="Town C.D."/>
            <person name="Roe B.A."/>
        </authorList>
    </citation>
    <scope>NUCLEOTIDE SEQUENCE [LARGE SCALE GENOMIC DNA]</scope>
    <source>
        <strain evidence="2">A17</strain>
        <strain evidence="3 4">cv. Jemalong A17</strain>
    </source>
</reference>
<evidence type="ECO:0000313" key="3">
    <source>
        <dbReference type="EnsemblPlants" id="AES67157"/>
    </source>
</evidence>
<feature type="compositionally biased region" description="Basic and acidic residues" evidence="1">
    <location>
        <begin position="35"/>
        <end position="45"/>
    </location>
</feature>
<evidence type="ECO:0000313" key="4">
    <source>
        <dbReference type="Proteomes" id="UP000002051"/>
    </source>
</evidence>
<keyword evidence="4" id="KW-1185">Reference proteome</keyword>
<proteinExistence type="predicted"/>
<sequence length="96" mass="10902">MVPQSKAGKIFGLKEHLQRNLEIDIYPNPMSNRSMSKDVVTDNRKPSHALQNHHHHHSPPSPTTENSSQIATQSTSHQFKKPKAKSLKLNMYVFCS</sequence>
<reference evidence="2 4" key="2">
    <citation type="journal article" date="2014" name="BMC Genomics">
        <title>An improved genome release (version Mt4.0) for the model legume Medicago truncatula.</title>
        <authorList>
            <person name="Tang H."/>
            <person name="Krishnakumar V."/>
            <person name="Bidwell S."/>
            <person name="Rosen B."/>
            <person name="Chan A."/>
            <person name="Zhou S."/>
            <person name="Gentzbittel L."/>
            <person name="Childs K.L."/>
            <person name="Yandell M."/>
            <person name="Gundlach H."/>
            <person name="Mayer K.F."/>
            <person name="Schwartz D.C."/>
            <person name="Town C.D."/>
        </authorList>
    </citation>
    <scope>GENOME REANNOTATION</scope>
    <source>
        <strain evidence="3 4">cv. Jemalong A17</strain>
    </source>
</reference>
<dbReference type="EnsemblPlants" id="AES67157">
    <property type="protein sequence ID" value="AES67157"/>
    <property type="gene ID" value="MTR_2g087540"/>
</dbReference>
<name>G7IRF5_MEDTR</name>
<dbReference type="Proteomes" id="UP000002051">
    <property type="component" value="Chromosome 2"/>
</dbReference>
<dbReference type="HOGENOM" id="CLU_2362870_0_0_1"/>
<feature type="region of interest" description="Disordered" evidence="1">
    <location>
        <begin position="26"/>
        <end position="83"/>
    </location>
</feature>
<evidence type="ECO:0000256" key="1">
    <source>
        <dbReference type="SAM" id="MobiDB-lite"/>
    </source>
</evidence>